<comment type="caution">
    <text evidence="2">The sequence shown here is derived from an EMBL/GenBank/DDBJ whole genome shotgun (WGS) entry which is preliminary data.</text>
</comment>
<evidence type="ECO:0000313" key="2">
    <source>
        <dbReference type="EMBL" id="KUG23138.1"/>
    </source>
</evidence>
<keyword evidence="1" id="KW-0472">Membrane</keyword>
<protein>
    <submittedName>
        <fullName evidence="2">Putative periplasmic protein yibq</fullName>
    </submittedName>
</protein>
<organism evidence="2">
    <name type="scientific">hydrocarbon metagenome</name>
    <dbReference type="NCBI Taxonomy" id="938273"/>
    <lineage>
        <taxon>unclassified sequences</taxon>
        <taxon>metagenomes</taxon>
        <taxon>ecological metagenomes</taxon>
    </lineage>
</organism>
<name>A0A0W8FQX1_9ZZZZ</name>
<dbReference type="EMBL" id="LNQE01000919">
    <property type="protein sequence ID" value="KUG23138.1"/>
    <property type="molecule type" value="Genomic_DNA"/>
</dbReference>
<proteinExistence type="predicted"/>
<accession>A0A0W8FQX1</accession>
<feature type="transmembrane region" description="Helical" evidence="1">
    <location>
        <begin position="7"/>
        <end position="28"/>
    </location>
</feature>
<dbReference type="SUPFAM" id="SSF88713">
    <property type="entry name" value="Glycoside hydrolase/deacetylase"/>
    <property type="match status" value="1"/>
</dbReference>
<dbReference type="Pfam" id="PF04748">
    <property type="entry name" value="Polysacc_deac_2"/>
    <property type="match status" value="1"/>
</dbReference>
<dbReference type="CDD" id="cd10936">
    <property type="entry name" value="CE4_DAC2"/>
    <property type="match status" value="1"/>
</dbReference>
<dbReference type="InterPro" id="IPR006837">
    <property type="entry name" value="Divergent_DAC"/>
</dbReference>
<evidence type="ECO:0000256" key="1">
    <source>
        <dbReference type="SAM" id="Phobius"/>
    </source>
</evidence>
<reference evidence="2" key="1">
    <citation type="journal article" date="2015" name="Proc. Natl. Acad. Sci. U.S.A.">
        <title>Networks of energetic and metabolic interactions define dynamics in microbial communities.</title>
        <authorList>
            <person name="Embree M."/>
            <person name="Liu J.K."/>
            <person name="Al-Bassam M.M."/>
            <person name="Zengler K."/>
        </authorList>
    </citation>
    <scope>NUCLEOTIDE SEQUENCE</scope>
</reference>
<sequence>MKLHKRVFPALLIFLIVLTTAGIIYVLLFQEEPSVVKEPAKETKKIVPRKAAAVIPKKEKAQPSRPKSVSLRQVAIIIDDIGYDLKQIQELLKINADITFAVLPLCPHSRDAAEMFHKANKETLLHLPMEPLSYPREKPGQGALFTDMSNEEIVFQLEKNIAAVPHISGVNNHMGSKFMMDEKKLAVVFSKLKKKKLFFVDSRTTPDTKTFVAAEKVGLPVAVRNIFLDNNRDYNEIYNILISVAKKNGDNSPVIIIGHPYPETIRAVSDAVKVLKEKEISIVPVSRIIKKQKTSR</sequence>
<keyword evidence="1" id="KW-0812">Transmembrane</keyword>
<dbReference type="Gene3D" id="3.20.20.370">
    <property type="entry name" value="Glycoside hydrolase/deacetylase"/>
    <property type="match status" value="1"/>
</dbReference>
<keyword evidence="1" id="KW-1133">Transmembrane helix</keyword>
<dbReference type="InterPro" id="IPR011330">
    <property type="entry name" value="Glyco_hydro/deAcase_b/a-brl"/>
</dbReference>
<dbReference type="PANTHER" id="PTHR30105">
    <property type="entry name" value="UNCHARACTERIZED YIBQ-RELATED"/>
    <property type="match status" value="1"/>
</dbReference>
<dbReference type="PANTHER" id="PTHR30105:SF2">
    <property type="entry name" value="DIVERGENT POLYSACCHARIDE DEACETYLASE SUPERFAMILY"/>
    <property type="match status" value="1"/>
</dbReference>
<dbReference type="GO" id="GO:0005975">
    <property type="term" value="P:carbohydrate metabolic process"/>
    <property type="evidence" value="ECO:0007669"/>
    <property type="project" value="InterPro"/>
</dbReference>
<dbReference type="AlphaFoldDB" id="A0A0W8FQX1"/>
<gene>
    <name evidence="2" type="ORF">ASZ90_007065</name>
</gene>